<sequence>MDSLQREDRDPFRFPAVTQARDGAGEFGVLCIHGFTGTPFEMHHLGWRLSQRGFTALGPRLPGHGTDLEDLDGCRWQDWYGAVEAAFDELRGSCERVAVAGQSLGGLLALHLAAERGDDMVAVAALATPLWLPALSRAAIWATRPNQPLTARIGQRTKRFPKFGGSDVRDLEMKQRNPCYRAVPVRALHQLVAFMDKVRGELSRVRVPTLVLHGRRDHTAPFACSTYLAREVGAALVRHRGLSESFHLIAVDVERDLVADEVGGFFERIAAARAGAA</sequence>
<dbReference type="InterPro" id="IPR000073">
    <property type="entry name" value="AB_hydrolase_1"/>
</dbReference>
<feature type="active site" description="Nucleophile" evidence="1">
    <location>
        <position position="103"/>
    </location>
</feature>
<dbReference type="InterPro" id="IPR022742">
    <property type="entry name" value="Hydrolase_4"/>
</dbReference>
<feature type="active site" description="Charge relay system" evidence="1">
    <location>
        <position position="217"/>
    </location>
</feature>
<dbReference type="PANTHER" id="PTHR11614">
    <property type="entry name" value="PHOSPHOLIPASE-RELATED"/>
    <property type="match status" value="1"/>
</dbReference>
<organism evidence="3 4">
    <name type="scientific">Haliangium ochraceum (strain DSM 14365 / JCM 11303 / SMP-2)</name>
    <dbReference type="NCBI Taxonomy" id="502025"/>
    <lineage>
        <taxon>Bacteria</taxon>
        <taxon>Pseudomonadati</taxon>
        <taxon>Myxococcota</taxon>
        <taxon>Polyangia</taxon>
        <taxon>Haliangiales</taxon>
        <taxon>Kofleriaceae</taxon>
        <taxon>Haliangium</taxon>
    </lineage>
</organism>
<dbReference type="STRING" id="502025.Hoch_0218"/>
<dbReference type="eggNOG" id="COG1647">
    <property type="taxonomic scope" value="Bacteria"/>
</dbReference>
<dbReference type="Proteomes" id="UP000001880">
    <property type="component" value="Chromosome"/>
</dbReference>
<keyword evidence="3" id="KW-0378">Hydrolase</keyword>
<accession>D0LHJ7</accession>
<evidence type="ECO:0000313" key="4">
    <source>
        <dbReference type="Proteomes" id="UP000001880"/>
    </source>
</evidence>
<dbReference type="InterPro" id="IPR051044">
    <property type="entry name" value="MAG_DAG_Lipase"/>
</dbReference>
<dbReference type="PIRSF" id="PIRSF017388">
    <property type="entry name" value="Esterase_lipase"/>
    <property type="match status" value="1"/>
</dbReference>
<feature type="active site" description="Charge relay system" evidence="1">
    <location>
        <position position="247"/>
    </location>
</feature>
<gene>
    <name evidence="3" type="ordered locus">Hoch_0218</name>
</gene>
<dbReference type="EMBL" id="CP001804">
    <property type="protein sequence ID" value="ACY12859.1"/>
    <property type="molecule type" value="Genomic_DNA"/>
</dbReference>
<name>D0LHJ7_HALO1</name>
<dbReference type="Pfam" id="PF12146">
    <property type="entry name" value="Hydrolase_4"/>
    <property type="match status" value="1"/>
</dbReference>
<protein>
    <submittedName>
        <fullName evidence="3">Alpha/beta hydrolase fold protein</fullName>
    </submittedName>
</protein>
<evidence type="ECO:0000256" key="1">
    <source>
        <dbReference type="PIRSR" id="PIRSR017388-1"/>
    </source>
</evidence>
<dbReference type="ESTHER" id="halo1-d0lhj7">
    <property type="family name" value="CarbLipBact_2"/>
</dbReference>
<evidence type="ECO:0000259" key="2">
    <source>
        <dbReference type="Pfam" id="PF12146"/>
    </source>
</evidence>
<dbReference type="InterPro" id="IPR029058">
    <property type="entry name" value="AB_hydrolase_fold"/>
</dbReference>
<dbReference type="HOGENOM" id="CLU_076594_0_1_7"/>
<dbReference type="SUPFAM" id="SSF53474">
    <property type="entry name" value="alpha/beta-Hydrolases"/>
    <property type="match status" value="1"/>
</dbReference>
<feature type="domain" description="Serine aminopeptidase S33" evidence="2">
    <location>
        <begin position="29"/>
        <end position="252"/>
    </location>
</feature>
<keyword evidence="4" id="KW-1185">Reference proteome</keyword>
<dbReference type="AlphaFoldDB" id="D0LHJ7"/>
<proteinExistence type="predicted"/>
<dbReference type="PRINTS" id="PR00111">
    <property type="entry name" value="ABHYDROLASE"/>
</dbReference>
<dbReference type="OrthoDB" id="9786110at2"/>
<dbReference type="KEGG" id="hoh:Hoch_0218"/>
<evidence type="ECO:0000313" key="3">
    <source>
        <dbReference type="EMBL" id="ACY12859.1"/>
    </source>
</evidence>
<dbReference type="InterPro" id="IPR012354">
    <property type="entry name" value="Esterase_lipase"/>
</dbReference>
<dbReference type="GO" id="GO:0052689">
    <property type="term" value="F:carboxylic ester hydrolase activity"/>
    <property type="evidence" value="ECO:0007669"/>
    <property type="project" value="InterPro"/>
</dbReference>
<dbReference type="Gene3D" id="3.40.50.1820">
    <property type="entry name" value="alpha/beta hydrolase"/>
    <property type="match status" value="1"/>
</dbReference>
<reference evidence="3 4" key="1">
    <citation type="journal article" date="2010" name="Stand. Genomic Sci.">
        <title>Complete genome sequence of Haliangium ochraceum type strain (SMP-2).</title>
        <authorList>
            <consortium name="US DOE Joint Genome Institute (JGI-PGF)"/>
            <person name="Ivanova N."/>
            <person name="Daum C."/>
            <person name="Lang E."/>
            <person name="Abt B."/>
            <person name="Kopitz M."/>
            <person name="Saunders E."/>
            <person name="Lapidus A."/>
            <person name="Lucas S."/>
            <person name="Glavina Del Rio T."/>
            <person name="Nolan M."/>
            <person name="Tice H."/>
            <person name="Copeland A."/>
            <person name="Cheng J.F."/>
            <person name="Chen F."/>
            <person name="Bruce D."/>
            <person name="Goodwin L."/>
            <person name="Pitluck S."/>
            <person name="Mavromatis K."/>
            <person name="Pati A."/>
            <person name="Mikhailova N."/>
            <person name="Chen A."/>
            <person name="Palaniappan K."/>
            <person name="Land M."/>
            <person name="Hauser L."/>
            <person name="Chang Y.J."/>
            <person name="Jeffries C.D."/>
            <person name="Detter J.C."/>
            <person name="Brettin T."/>
            <person name="Rohde M."/>
            <person name="Goker M."/>
            <person name="Bristow J."/>
            <person name="Markowitz V."/>
            <person name="Eisen J.A."/>
            <person name="Hugenholtz P."/>
            <person name="Kyrpides N.C."/>
            <person name="Klenk H.P."/>
        </authorList>
    </citation>
    <scope>NUCLEOTIDE SEQUENCE [LARGE SCALE GENOMIC DNA]</scope>
    <source>
        <strain evidence="4">DSM 14365 / CIP 107738 / JCM 11303 / AJ 13395 / SMP-2</strain>
    </source>
</reference>
<dbReference type="RefSeq" id="WP_012825486.1">
    <property type="nucleotide sequence ID" value="NC_013440.1"/>
</dbReference>